<dbReference type="EMBL" id="BONE01000031">
    <property type="protein sequence ID" value="GIF74442.1"/>
    <property type="molecule type" value="Genomic_DNA"/>
</dbReference>
<name>A0ABQ4CT44_9ACTN</name>
<keyword evidence="1" id="KW-1133">Transmembrane helix</keyword>
<feature type="transmembrane region" description="Helical" evidence="1">
    <location>
        <begin position="204"/>
        <end position="224"/>
    </location>
</feature>
<evidence type="ECO:0008006" key="4">
    <source>
        <dbReference type="Google" id="ProtNLM"/>
    </source>
</evidence>
<proteinExistence type="predicted"/>
<protein>
    <recommendedName>
        <fullName evidence="4">Mannosyltransferase PIG-V</fullName>
    </recommendedName>
</protein>
<feature type="transmembrane region" description="Helical" evidence="1">
    <location>
        <begin position="265"/>
        <end position="284"/>
    </location>
</feature>
<dbReference type="Proteomes" id="UP000604117">
    <property type="component" value="Unassembled WGS sequence"/>
</dbReference>
<keyword evidence="3" id="KW-1185">Reference proteome</keyword>
<accession>A0ABQ4CT44</accession>
<feature type="transmembrane region" description="Helical" evidence="1">
    <location>
        <begin position="296"/>
        <end position="315"/>
    </location>
</feature>
<reference evidence="2 3" key="1">
    <citation type="submission" date="2021-01" db="EMBL/GenBank/DDBJ databases">
        <title>Whole genome shotgun sequence of Asanoa siamensis NBRC 107932.</title>
        <authorList>
            <person name="Komaki H."/>
            <person name="Tamura T."/>
        </authorList>
    </citation>
    <scope>NUCLEOTIDE SEQUENCE [LARGE SCALE GENOMIC DNA]</scope>
    <source>
        <strain evidence="2 3">NBRC 107932</strain>
    </source>
</reference>
<feature type="transmembrane region" description="Helical" evidence="1">
    <location>
        <begin position="336"/>
        <end position="357"/>
    </location>
</feature>
<feature type="transmembrane region" description="Helical" evidence="1">
    <location>
        <begin position="164"/>
        <end position="192"/>
    </location>
</feature>
<gene>
    <name evidence="2" type="ORF">Asi02nite_39600</name>
</gene>
<feature type="transmembrane region" description="Helical" evidence="1">
    <location>
        <begin position="135"/>
        <end position="157"/>
    </location>
</feature>
<organism evidence="2 3">
    <name type="scientific">Asanoa siamensis</name>
    <dbReference type="NCBI Taxonomy" id="926357"/>
    <lineage>
        <taxon>Bacteria</taxon>
        <taxon>Bacillati</taxon>
        <taxon>Actinomycetota</taxon>
        <taxon>Actinomycetes</taxon>
        <taxon>Micromonosporales</taxon>
        <taxon>Micromonosporaceae</taxon>
        <taxon>Asanoa</taxon>
    </lineage>
</organism>
<sequence>MLPVGAYLARHLVFALAATRADFDWLDTASRIRWDGGIYLDIAHNGYYAAPCSEINPSVGTAGSLCGNAGWFPLFPYVLNGLSRITGLGLDVTGVLLAEVCALGVLVAVWRLLDARVNAANLGCLTVAAALPSSVYFHATFPMSLTVLLTMITFTLLTRGHWAIAGLAGGAAAMAYPLAAVLAPAAAAFFFLAPNRTWRQIIPAAYVAGSVSVGTFAVFGLLFFTTGRFTAYLSIQGNYGHGVNNPVRTVLALLDRSPHIVSAELLFSASMVGLALIAVVRPASRAQVTTLDRTLAMVYGPLLLIVPLVVGANLSQYRSHTLMLPLVLLMRHLRTGVVMGLAVVSVPLVCAMATLFLTGDLV</sequence>
<comment type="caution">
    <text evidence="2">The sequence shown here is derived from an EMBL/GenBank/DDBJ whole genome shotgun (WGS) entry which is preliminary data.</text>
</comment>
<keyword evidence="1" id="KW-0472">Membrane</keyword>
<evidence type="ECO:0000256" key="1">
    <source>
        <dbReference type="SAM" id="Phobius"/>
    </source>
</evidence>
<feature type="transmembrane region" description="Helical" evidence="1">
    <location>
        <begin position="92"/>
        <end position="113"/>
    </location>
</feature>
<evidence type="ECO:0000313" key="2">
    <source>
        <dbReference type="EMBL" id="GIF74442.1"/>
    </source>
</evidence>
<evidence type="ECO:0000313" key="3">
    <source>
        <dbReference type="Proteomes" id="UP000604117"/>
    </source>
</evidence>
<keyword evidence="1" id="KW-0812">Transmembrane</keyword>